<dbReference type="Gene3D" id="3.40.50.300">
    <property type="entry name" value="P-loop containing nucleotide triphosphate hydrolases"/>
    <property type="match status" value="1"/>
</dbReference>
<feature type="domain" description="AAA+ ATPase" evidence="2">
    <location>
        <begin position="41"/>
        <end position="205"/>
    </location>
</feature>
<dbReference type="InterPro" id="IPR050764">
    <property type="entry name" value="CbbQ/NirQ/NorQ/GpvN"/>
</dbReference>
<gene>
    <name evidence="3" type="ORF">ER308_03135</name>
</gene>
<dbReference type="PANTHER" id="PTHR42759:SF1">
    <property type="entry name" value="MAGNESIUM-CHELATASE SUBUNIT CHLD"/>
    <property type="match status" value="1"/>
</dbReference>
<dbReference type="CDD" id="cd00009">
    <property type="entry name" value="AAA"/>
    <property type="match status" value="1"/>
</dbReference>
<organism evidence="3 4">
    <name type="scientific">Egibacter rhizosphaerae</name>
    <dbReference type="NCBI Taxonomy" id="1670831"/>
    <lineage>
        <taxon>Bacteria</taxon>
        <taxon>Bacillati</taxon>
        <taxon>Actinomycetota</taxon>
        <taxon>Nitriliruptoria</taxon>
        <taxon>Egibacterales</taxon>
        <taxon>Egibacteraceae</taxon>
        <taxon>Egibacter</taxon>
    </lineage>
</organism>
<evidence type="ECO:0000313" key="4">
    <source>
        <dbReference type="Proteomes" id="UP000291469"/>
    </source>
</evidence>
<dbReference type="InterPro" id="IPR003593">
    <property type="entry name" value="AAA+_ATPase"/>
</dbReference>
<dbReference type="SUPFAM" id="SSF52540">
    <property type="entry name" value="P-loop containing nucleoside triphosphate hydrolases"/>
    <property type="match status" value="1"/>
</dbReference>
<feature type="region of interest" description="Disordered" evidence="1">
    <location>
        <begin position="289"/>
        <end position="312"/>
    </location>
</feature>
<dbReference type="KEGG" id="erz:ER308_03135"/>
<proteinExistence type="predicted"/>
<dbReference type="PANTHER" id="PTHR42759">
    <property type="entry name" value="MOXR FAMILY PROTEIN"/>
    <property type="match status" value="1"/>
</dbReference>
<dbReference type="InterPro" id="IPR011704">
    <property type="entry name" value="ATPase_dyneun-rel_AAA"/>
</dbReference>
<protein>
    <submittedName>
        <fullName evidence="3">MoxR family ATPase</fullName>
    </submittedName>
</protein>
<sequence>MAHAPVAEAFTDPAEAAARLEEAGYLADDAASTVAYLADALGKPILAEGPAGVGKTELARAAAIARDARLVRLQCYEGLDEASALYEWDYRKQLLAVQAQPDRDWDDASAHIYGEAFLLERPLLRALRSDEPTVLLIDEVDKVDVDFEALLLEILDDYQVSVPELGTVTARRRPYVVLTSNRTRELSEALKRRCLYLSLDYPDPEREAAIVRARVPDATAALADRLAAVVRSLRELDLRKPPSIAETIDWARTLLAIAEGEADPQRLAATAGVVLKHDDDLEAGVAHLRGQSASRVGDGTPNPRGVAGPRPR</sequence>
<dbReference type="SMART" id="SM00382">
    <property type="entry name" value="AAA"/>
    <property type="match status" value="1"/>
</dbReference>
<keyword evidence="4" id="KW-1185">Reference proteome</keyword>
<dbReference type="AlphaFoldDB" id="A0A411YL23"/>
<evidence type="ECO:0000256" key="1">
    <source>
        <dbReference type="SAM" id="MobiDB-lite"/>
    </source>
</evidence>
<dbReference type="EMBL" id="CP036402">
    <property type="protein sequence ID" value="QBI21883.1"/>
    <property type="molecule type" value="Genomic_DNA"/>
</dbReference>
<dbReference type="GO" id="GO:0016887">
    <property type="term" value="F:ATP hydrolysis activity"/>
    <property type="evidence" value="ECO:0007669"/>
    <property type="project" value="InterPro"/>
</dbReference>
<dbReference type="Proteomes" id="UP000291469">
    <property type="component" value="Chromosome"/>
</dbReference>
<dbReference type="OrthoDB" id="9783370at2"/>
<name>A0A411YL23_9ACTN</name>
<reference evidence="3 4" key="1">
    <citation type="submission" date="2019-01" db="EMBL/GenBank/DDBJ databases">
        <title>Egibacter rhizosphaerae EGI 80759T.</title>
        <authorList>
            <person name="Chen D.-D."/>
            <person name="Tian Y."/>
            <person name="Jiao J.-Y."/>
            <person name="Zhang X.-T."/>
            <person name="Zhang Y.-G."/>
            <person name="Zhang Y."/>
            <person name="Xiao M."/>
            <person name="Shu W.-S."/>
            <person name="Li W.-J."/>
        </authorList>
    </citation>
    <scope>NUCLEOTIDE SEQUENCE [LARGE SCALE GENOMIC DNA]</scope>
    <source>
        <strain evidence="3 4">EGI 80759</strain>
    </source>
</reference>
<dbReference type="InterPro" id="IPR027417">
    <property type="entry name" value="P-loop_NTPase"/>
</dbReference>
<evidence type="ECO:0000259" key="2">
    <source>
        <dbReference type="SMART" id="SM00382"/>
    </source>
</evidence>
<dbReference type="Pfam" id="PF07728">
    <property type="entry name" value="AAA_5"/>
    <property type="match status" value="1"/>
</dbReference>
<evidence type="ECO:0000313" key="3">
    <source>
        <dbReference type="EMBL" id="QBI21883.1"/>
    </source>
</evidence>
<dbReference type="GO" id="GO:0005524">
    <property type="term" value="F:ATP binding"/>
    <property type="evidence" value="ECO:0007669"/>
    <property type="project" value="InterPro"/>
</dbReference>
<accession>A0A411YL23</accession>